<dbReference type="AlphaFoldDB" id="A0A839QTL4"/>
<organism evidence="5 6">
    <name type="scientific">Helcobacillus massiliensis</name>
    <dbReference type="NCBI Taxonomy" id="521392"/>
    <lineage>
        <taxon>Bacteria</taxon>
        <taxon>Bacillati</taxon>
        <taxon>Actinomycetota</taxon>
        <taxon>Actinomycetes</taxon>
        <taxon>Micrococcales</taxon>
        <taxon>Dermabacteraceae</taxon>
        <taxon>Helcobacillus</taxon>
    </lineage>
</organism>
<dbReference type="GO" id="GO:0003723">
    <property type="term" value="F:RNA binding"/>
    <property type="evidence" value="ECO:0007669"/>
    <property type="project" value="InterPro"/>
</dbReference>
<evidence type="ECO:0000256" key="1">
    <source>
        <dbReference type="ARBA" id="ARBA00000073"/>
    </source>
</evidence>
<protein>
    <recommendedName>
        <fullName evidence="2">RNA pseudouridylate synthase</fullName>
    </recommendedName>
    <alternativeName>
        <fullName evidence="3">RNA-uridine isomerase</fullName>
    </alternativeName>
</protein>
<dbReference type="EMBL" id="JACHWP010000002">
    <property type="protein sequence ID" value="MBB3023075.1"/>
    <property type="molecule type" value="Genomic_DNA"/>
</dbReference>
<dbReference type="Proteomes" id="UP000568050">
    <property type="component" value="Unassembled WGS sequence"/>
</dbReference>
<dbReference type="InterPro" id="IPR006145">
    <property type="entry name" value="PsdUridine_synth_RsuA/RluA"/>
</dbReference>
<dbReference type="GO" id="GO:0140098">
    <property type="term" value="F:catalytic activity, acting on RNA"/>
    <property type="evidence" value="ECO:0007669"/>
    <property type="project" value="UniProtKB-ARBA"/>
</dbReference>
<accession>A0A839QTL4</accession>
<dbReference type="GO" id="GO:0000455">
    <property type="term" value="P:enzyme-directed rRNA pseudouridine synthesis"/>
    <property type="evidence" value="ECO:0007669"/>
    <property type="project" value="TreeGrafter"/>
</dbReference>
<comment type="caution">
    <text evidence="5">The sequence shown here is derived from an EMBL/GenBank/DDBJ whole genome shotgun (WGS) entry which is preliminary data.</text>
</comment>
<dbReference type="PANTHER" id="PTHR21600">
    <property type="entry name" value="MITOCHONDRIAL RNA PSEUDOURIDINE SYNTHASE"/>
    <property type="match status" value="1"/>
</dbReference>
<dbReference type="GO" id="GO:0009982">
    <property type="term" value="F:pseudouridine synthase activity"/>
    <property type="evidence" value="ECO:0007669"/>
    <property type="project" value="InterPro"/>
</dbReference>
<name>A0A839QTL4_9MICO</name>
<reference evidence="5 6" key="1">
    <citation type="submission" date="2020-08" db="EMBL/GenBank/DDBJ databases">
        <title>Sequencing the genomes of 1000 actinobacteria strains.</title>
        <authorList>
            <person name="Klenk H.-P."/>
        </authorList>
    </citation>
    <scope>NUCLEOTIDE SEQUENCE [LARGE SCALE GENOMIC DNA]</scope>
    <source>
        <strain evidence="5 6">DSM 23040</strain>
    </source>
</reference>
<evidence type="ECO:0000313" key="5">
    <source>
        <dbReference type="EMBL" id="MBB3023075.1"/>
    </source>
</evidence>
<evidence type="ECO:0000256" key="2">
    <source>
        <dbReference type="ARBA" id="ARBA00031870"/>
    </source>
</evidence>
<proteinExistence type="predicted"/>
<evidence type="ECO:0000259" key="4">
    <source>
        <dbReference type="Pfam" id="PF00849"/>
    </source>
</evidence>
<gene>
    <name evidence="5" type="ORF">FHX50_001358</name>
</gene>
<keyword evidence="6" id="KW-1185">Reference proteome</keyword>
<feature type="domain" description="Pseudouridine synthase RsuA/RluA-like" evidence="4">
    <location>
        <begin position="108"/>
        <end position="276"/>
    </location>
</feature>
<evidence type="ECO:0000256" key="3">
    <source>
        <dbReference type="ARBA" id="ARBA00033164"/>
    </source>
</evidence>
<dbReference type="InterPro" id="IPR050188">
    <property type="entry name" value="RluA_PseudoU_synthase"/>
</dbReference>
<dbReference type="SUPFAM" id="SSF55120">
    <property type="entry name" value="Pseudouridine synthase"/>
    <property type="match status" value="1"/>
</dbReference>
<keyword evidence="5" id="KW-0413">Isomerase</keyword>
<comment type="catalytic activity">
    <reaction evidence="1">
        <text>a uridine in RNA = a pseudouridine in RNA</text>
        <dbReference type="Rhea" id="RHEA:48348"/>
        <dbReference type="Rhea" id="RHEA-COMP:12068"/>
        <dbReference type="Rhea" id="RHEA-COMP:12069"/>
        <dbReference type="ChEBI" id="CHEBI:65314"/>
        <dbReference type="ChEBI" id="CHEBI:65315"/>
    </reaction>
</comment>
<dbReference type="InterPro" id="IPR020103">
    <property type="entry name" value="PsdUridine_synth_cat_dom_sf"/>
</dbReference>
<dbReference type="Gene3D" id="3.30.2350.10">
    <property type="entry name" value="Pseudouridine synthase"/>
    <property type="match status" value="1"/>
</dbReference>
<evidence type="ECO:0000313" key="6">
    <source>
        <dbReference type="Proteomes" id="UP000568050"/>
    </source>
</evidence>
<dbReference type="RefSeq" id="WP_183375867.1">
    <property type="nucleotide sequence ID" value="NZ_CBCSFZ010000001.1"/>
</dbReference>
<dbReference type="PANTHER" id="PTHR21600:SF84">
    <property type="entry name" value="PSEUDOURIDINE SYNTHASE RSUA_RLUA-LIKE DOMAIN-CONTAINING PROTEIN"/>
    <property type="match status" value="1"/>
</dbReference>
<dbReference type="Pfam" id="PF00849">
    <property type="entry name" value="PseudoU_synth_2"/>
    <property type="match status" value="1"/>
</dbReference>
<sequence length="340" mass="37427">MSRRRLARRLPSPLPQRHGLDAVRVVPSADEAGRSVRDVLTARFPALVSAEAQDLGERFARGDVVDRSGAPYRPTDAVTRASEIFFHREIAPEPVDEVDIPVVFEDEHLLVVDKPAGVASIPRGEHVLRSALVRLRVRHGIQELSPLHRLDKQTAGLLALSKVRAERGAYQQMFAEAGRVTKRYRAVCWDAGAHGHARERLLAGEAVDVREAIRKDHGDIWAHSDAGGRAAHSTMRLVDRWESAAPGAGEGGAARFLLDLVPHTGRTHQLRLHCTHVGLPILGDELYPQPAPDPVTGQRQRRDTGGIDLQLQAVHLAFTDPLTGEERSFTTPTRLTEAPR</sequence>